<sequence>MVVVSEASAATTRIRVDPSRTLSATMVDEVTMVGEGGALGGGPAPVVVLWLAGGHAAADAWPGPAAASTIEAWEHALRRIERLPAITVGVLDGRCGAAALELLLTADYRMATRGASVSLPAPGEAWPGMLLHRFVQQCGLIAARRVILLGGDADAEALTACDAVDRVSQDPAGEIDAIVARAAGVDGRDVALRRQLLFDAVTVDFEEALGTHLAACDRVLRRAAGTGR</sequence>
<name>A0A8J3BY50_9ACTN</name>
<dbReference type="Gene3D" id="3.90.226.10">
    <property type="entry name" value="2-enoyl-CoA Hydratase, Chain A, domain 1"/>
    <property type="match status" value="1"/>
</dbReference>
<dbReference type="EMBL" id="BMMX01000009">
    <property type="protein sequence ID" value="GGK90956.1"/>
    <property type="molecule type" value="Genomic_DNA"/>
</dbReference>
<evidence type="ECO:0008006" key="3">
    <source>
        <dbReference type="Google" id="ProtNLM"/>
    </source>
</evidence>
<dbReference type="GO" id="GO:0003824">
    <property type="term" value="F:catalytic activity"/>
    <property type="evidence" value="ECO:0007669"/>
    <property type="project" value="InterPro"/>
</dbReference>
<dbReference type="PROSITE" id="PS00166">
    <property type="entry name" value="ENOYL_COA_HYDRATASE"/>
    <property type="match status" value="1"/>
</dbReference>
<dbReference type="Proteomes" id="UP000656042">
    <property type="component" value="Unassembled WGS sequence"/>
</dbReference>
<evidence type="ECO:0000313" key="2">
    <source>
        <dbReference type="Proteomes" id="UP000656042"/>
    </source>
</evidence>
<keyword evidence="2" id="KW-1185">Reference proteome</keyword>
<accession>A0A8J3BY50</accession>
<dbReference type="RefSeq" id="WP_189079433.1">
    <property type="nucleotide sequence ID" value="NZ_BMMX01000009.1"/>
</dbReference>
<protein>
    <recommendedName>
        <fullName evidence="3">(3,5-dihydroxycyclohex-3-enyl)acetyl-CoA dehydratase subunit B</fullName>
    </recommendedName>
</protein>
<proteinExistence type="predicted"/>
<dbReference type="InterPro" id="IPR018376">
    <property type="entry name" value="Enoyl-CoA_hyd/isom_CS"/>
</dbReference>
<organism evidence="1 2">
    <name type="scientific">Mangrovihabitans endophyticus</name>
    <dbReference type="NCBI Taxonomy" id="1751298"/>
    <lineage>
        <taxon>Bacteria</taxon>
        <taxon>Bacillati</taxon>
        <taxon>Actinomycetota</taxon>
        <taxon>Actinomycetes</taxon>
        <taxon>Micromonosporales</taxon>
        <taxon>Micromonosporaceae</taxon>
        <taxon>Mangrovihabitans</taxon>
    </lineage>
</organism>
<dbReference type="InterPro" id="IPR029045">
    <property type="entry name" value="ClpP/crotonase-like_dom_sf"/>
</dbReference>
<dbReference type="InterPro" id="IPR053545">
    <property type="entry name" value="Enoyl-CoA_hydratase-like"/>
</dbReference>
<reference evidence="1" key="1">
    <citation type="journal article" date="2014" name="Int. J. Syst. Evol. Microbiol.">
        <title>Complete genome sequence of Corynebacterium casei LMG S-19264T (=DSM 44701T), isolated from a smear-ripened cheese.</title>
        <authorList>
            <consortium name="US DOE Joint Genome Institute (JGI-PGF)"/>
            <person name="Walter F."/>
            <person name="Albersmeier A."/>
            <person name="Kalinowski J."/>
            <person name="Ruckert C."/>
        </authorList>
    </citation>
    <scope>NUCLEOTIDE SEQUENCE</scope>
    <source>
        <strain evidence="1">CGMCC 4.7299</strain>
    </source>
</reference>
<evidence type="ECO:0000313" key="1">
    <source>
        <dbReference type="EMBL" id="GGK90956.1"/>
    </source>
</evidence>
<dbReference type="SUPFAM" id="SSF52096">
    <property type="entry name" value="ClpP/crotonase"/>
    <property type="match status" value="1"/>
</dbReference>
<dbReference type="AlphaFoldDB" id="A0A8J3BY50"/>
<comment type="caution">
    <text evidence="1">The sequence shown here is derived from an EMBL/GenBank/DDBJ whole genome shotgun (WGS) entry which is preliminary data.</text>
</comment>
<dbReference type="NCBIfam" id="NF042431">
    <property type="entry name" value="EnCoAhydt_DpgB"/>
    <property type="match status" value="1"/>
</dbReference>
<reference evidence="1" key="2">
    <citation type="submission" date="2020-09" db="EMBL/GenBank/DDBJ databases">
        <authorList>
            <person name="Sun Q."/>
            <person name="Zhou Y."/>
        </authorList>
    </citation>
    <scope>NUCLEOTIDE SEQUENCE</scope>
    <source>
        <strain evidence="1">CGMCC 4.7299</strain>
    </source>
</reference>
<gene>
    <name evidence="1" type="ORF">GCM10012284_25960</name>
</gene>